<evidence type="ECO:0000256" key="1">
    <source>
        <dbReference type="SAM" id="MobiDB-lite"/>
    </source>
</evidence>
<name>A0ABY4MEA9_9ACTN</name>
<feature type="region of interest" description="Disordered" evidence="1">
    <location>
        <begin position="1"/>
        <end position="24"/>
    </location>
</feature>
<proteinExistence type="predicted"/>
<reference evidence="2" key="1">
    <citation type="submission" date="2021-10" db="EMBL/GenBank/DDBJ databases">
        <title>Streptomyces nigrumlapis sp.nov.,an antimicrobial producing actinobacterium isolated from Black Gobi rocks.</title>
        <authorList>
            <person name="Wen Y."/>
            <person name="Zhang W."/>
            <person name="Liu X.G."/>
        </authorList>
    </citation>
    <scope>NUCLEOTIDE SEQUENCE</scope>
    <source>
        <strain evidence="2">ST13-2-2</strain>
    </source>
</reference>
<dbReference type="EMBL" id="CP086322">
    <property type="protein sequence ID" value="UQA95084.1"/>
    <property type="molecule type" value="Genomic_DNA"/>
</dbReference>
<protein>
    <submittedName>
        <fullName evidence="2">Uncharacterized protein</fullName>
    </submittedName>
</protein>
<accession>A0ABY4MEA9</accession>
<dbReference type="Proteomes" id="UP000830115">
    <property type="component" value="Chromosome"/>
</dbReference>
<dbReference type="RefSeq" id="WP_248865939.1">
    <property type="nucleotide sequence ID" value="NZ_CP086322.1"/>
</dbReference>
<sequence length="68" mass="7458">MTNPTTYPAPPVELPLRLDSDPPPVPGCDVCMALSEERSEAQANGDMSKVSDVNVEIRSHPHKKRRCS</sequence>
<keyword evidence="3" id="KW-1185">Reference proteome</keyword>
<gene>
    <name evidence="2" type="ORF">K9S39_27390</name>
</gene>
<organism evidence="2 3">
    <name type="scientific">Streptomyces halobius</name>
    <dbReference type="NCBI Taxonomy" id="2879846"/>
    <lineage>
        <taxon>Bacteria</taxon>
        <taxon>Bacillati</taxon>
        <taxon>Actinomycetota</taxon>
        <taxon>Actinomycetes</taxon>
        <taxon>Kitasatosporales</taxon>
        <taxon>Streptomycetaceae</taxon>
        <taxon>Streptomyces</taxon>
    </lineage>
</organism>
<evidence type="ECO:0000313" key="2">
    <source>
        <dbReference type="EMBL" id="UQA95084.1"/>
    </source>
</evidence>
<evidence type="ECO:0000313" key="3">
    <source>
        <dbReference type="Proteomes" id="UP000830115"/>
    </source>
</evidence>